<sequence length="220" mass="23896">MVPLSFGSHDFEALAEGALYWRARRALLVADLHFEKGSWFASKGQMLPPYDSLATLSQLAALVDRTGAAELWCLGDSFHDSAGCERLPADARALLTGLTARLDWRWITGNHDSLLVDHCGGTILEEAEVDGLVLRHEAVPGEPRPELSGHFHPKLRISVRGRQVARRCFVATATKLILPAFGALTGGLDAHHPEIVRAVGRGAQALVALDDRLLRFPLAA</sequence>
<dbReference type="NCBIfam" id="TIGR04123">
    <property type="entry name" value="P_estr_lig_assc"/>
    <property type="match status" value="1"/>
</dbReference>
<protein>
    <submittedName>
        <fullName evidence="1">Phosphoesterase</fullName>
    </submittedName>
</protein>
<name>A0A2K8MNG4_9SPHN</name>
<evidence type="ECO:0000313" key="1">
    <source>
        <dbReference type="EMBL" id="ATY32911.1"/>
    </source>
</evidence>
<dbReference type="AlphaFoldDB" id="A0A2K8MNG4"/>
<dbReference type="OrthoDB" id="9795838at2"/>
<dbReference type="InterPro" id="IPR026336">
    <property type="entry name" value="PdeM-like"/>
</dbReference>
<dbReference type="InterPro" id="IPR024173">
    <property type="entry name" value="Pesterase_MJ0037-like"/>
</dbReference>
<dbReference type="InterPro" id="IPR029052">
    <property type="entry name" value="Metallo-depent_PP-like"/>
</dbReference>
<organism evidence="1 2">
    <name type="scientific">Sphingomonas psychrotolerans</name>
    <dbReference type="NCBI Taxonomy" id="1327635"/>
    <lineage>
        <taxon>Bacteria</taxon>
        <taxon>Pseudomonadati</taxon>
        <taxon>Pseudomonadota</taxon>
        <taxon>Alphaproteobacteria</taxon>
        <taxon>Sphingomonadales</taxon>
        <taxon>Sphingomonadaceae</taxon>
        <taxon>Sphingomonas</taxon>
    </lineage>
</organism>
<reference evidence="1 2" key="1">
    <citation type="submission" date="2017-11" db="EMBL/GenBank/DDBJ databases">
        <title>Complete genome sequence of Sphingomonas sp. Strain Cra20, a psychrotolerant potential plant growth promoting rhizobacteria.</title>
        <authorList>
            <person name="Luo Y."/>
        </authorList>
    </citation>
    <scope>NUCLEOTIDE SEQUENCE [LARGE SCALE GENOMIC DNA]</scope>
    <source>
        <strain evidence="1 2">Cra20</strain>
    </source>
</reference>
<proteinExistence type="predicted"/>
<dbReference type="RefSeq" id="WP_100282717.1">
    <property type="nucleotide sequence ID" value="NZ_CP024923.1"/>
</dbReference>
<dbReference type="Proteomes" id="UP000229081">
    <property type="component" value="Chromosome"/>
</dbReference>
<gene>
    <name evidence="1" type="ORF">CVN68_13820</name>
</gene>
<dbReference type="KEGG" id="sphc:CVN68_13820"/>
<dbReference type="SUPFAM" id="SSF56300">
    <property type="entry name" value="Metallo-dependent phosphatases"/>
    <property type="match status" value="1"/>
</dbReference>
<dbReference type="PIRSF" id="PIRSF000887">
    <property type="entry name" value="Pesterase_MJ0037"/>
    <property type="match status" value="1"/>
</dbReference>
<dbReference type="PANTHER" id="PTHR39323">
    <property type="entry name" value="BLR1149 PROTEIN"/>
    <property type="match status" value="1"/>
</dbReference>
<keyword evidence="2" id="KW-1185">Reference proteome</keyword>
<evidence type="ECO:0000313" key="2">
    <source>
        <dbReference type="Proteomes" id="UP000229081"/>
    </source>
</evidence>
<dbReference type="EMBL" id="CP024923">
    <property type="protein sequence ID" value="ATY32911.1"/>
    <property type="molecule type" value="Genomic_DNA"/>
</dbReference>
<dbReference type="PANTHER" id="PTHR39323:SF1">
    <property type="entry name" value="BLR1149 PROTEIN"/>
    <property type="match status" value="1"/>
</dbReference>
<accession>A0A2K8MNG4</accession>